<sequence>MSPKTEFSSKVLVSICVSLKKDIDDVRSLGSGWENWLQIEIARALEKAGTATALEKKYLSSTYDRERYADLEVQHKNKRYYVELKAERMSHVGRAFERECQSTLEIIGGAALAGSGESKSVNIWALFVARSPERIANIKSSASSCPNIVLIEEGPNENPWIAIFAHSLTALG</sequence>
<dbReference type="RefSeq" id="WP_168148187.1">
    <property type="nucleotide sequence ID" value="NZ_JAAVXB010000005.1"/>
</dbReference>
<dbReference type="AlphaFoldDB" id="A0A969WA92"/>
<reference evidence="1" key="1">
    <citation type="submission" date="2020-03" db="EMBL/GenBank/DDBJ databases">
        <title>Solimonas marina sp. nov., isolated from deep seawater of the Pacific Ocean.</title>
        <authorList>
            <person name="Liu X."/>
            <person name="Lai Q."/>
            <person name="Sun F."/>
            <person name="Gai Y."/>
            <person name="Li G."/>
            <person name="Shao Z."/>
        </authorList>
    </citation>
    <scope>NUCLEOTIDE SEQUENCE</scope>
    <source>
        <strain evidence="1">C16B3</strain>
    </source>
</reference>
<name>A0A969WA92_9GAMM</name>
<comment type="caution">
    <text evidence="1">The sequence shown here is derived from an EMBL/GenBank/DDBJ whole genome shotgun (WGS) entry which is preliminary data.</text>
</comment>
<proteinExistence type="predicted"/>
<gene>
    <name evidence="1" type="ORF">G7Y82_11135</name>
</gene>
<keyword evidence="2" id="KW-1185">Reference proteome</keyword>
<accession>A0A969WA92</accession>
<evidence type="ECO:0000313" key="1">
    <source>
        <dbReference type="EMBL" id="NKF22873.1"/>
    </source>
</evidence>
<organism evidence="1 2">
    <name type="scientific">Solimonas marina</name>
    <dbReference type="NCBI Taxonomy" id="2714601"/>
    <lineage>
        <taxon>Bacteria</taxon>
        <taxon>Pseudomonadati</taxon>
        <taxon>Pseudomonadota</taxon>
        <taxon>Gammaproteobacteria</taxon>
        <taxon>Nevskiales</taxon>
        <taxon>Nevskiaceae</taxon>
        <taxon>Solimonas</taxon>
    </lineage>
</organism>
<evidence type="ECO:0000313" key="2">
    <source>
        <dbReference type="Proteomes" id="UP000653472"/>
    </source>
</evidence>
<protein>
    <submittedName>
        <fullName evidence="1">Uncharacterized protein</fullName>
    </submittedName>
</protein>
<dbReference type="Proteomes" id="UP000653472">
    <property type="component" value="Unassembled WGS sequence"/>
</dbReference>
<dbReference type="EMBL" id="JAAVXB010000005">
    <property type="protein sequence ID" value="NKF22873.1"/>
    <property type="molecule type" value="Genomic_DNA"/>
</dbReference>